<evidence type="ECO:0008006" key="6">
    <source>
        <dbReference type="Google" id="ProtNLM"/>
    </source>
</evidence>
<evidence type="ECO:0000313" key="4">
    <source>
        <dbReference type="EMBL" id="KAK3684239.1"/>
    </source>
</evidence>
<feature type="transmembrane region" description="Helical" evidence="2">
    <location>
        <begin position="245"/>
        <end position="267"/>
    </location>
</feature>
<comment type="caution">
    <text evidence="4">The sequence shown here is derived from an EMBL/GenBank/DDBJ whole genome shotgun (WGS) entry which is preliminary data.</text>
</comment>
<keyword evidence="3" id="KW-0732">Signal</keyword>
<feature type="compositionally biased region" description="Polar residues" evidence="1">
    <location>
        <begin position="345"/>
        <end position="354"/>
    </location>
</feature>
<feature type="chain" id="PRO_5042051739" description="Mid2 domain-containing protein" evidence="3">
    <location>
        <begin position="26"/>
        <end position="540"/>
    </location>
</feature>
<feature type="region of interest" description="Disordered" evidence="1">
    <location>
        <begin position="521"/>
        <end position="540"/>
    </location>
</feature>
<evidence type="ECO:0000313" key="5">
    <source>
        <dbReference type="Proteomes" id="UP001270362"/>
    </source>
</evidence>
<protein>
    <recommendedName>
        <fullName evidence="6">Mid2 domain-containing protein</fullName>
    </recommendedName>
</protein>
<feature type="region of interest" description="Disordered" evidence="1">
    <location>
        <begin position="322"/>
        <end position="363"/>
    </location>
</feature>
<feature type="compositionally biased region" description="Polar residues" evidence="1">
    <location>
        <begin position="404"/>
        <end position="414"/>
    </location>
</feature>
<name>A0AAE0X3U7_9PEZI</name>
<feature type="non-terminal residue" evidence="4">
    <location>
        <position position="1"/>
    </location>
</feature>
<evidence type="ECO:0000256" key="3">
    <source>
        <dbReference type="SAM" id="SignalP"/>
    </source>
</evidence>
<feature type="compositionally biased region" description="Low complexity" evidence="1">
    <location>
        <begin position="470"/>
        <end position="485"/>
    </location>
</feature>
<dbReference type="Proteomes" id="UP001270362">
    <property type="component" value="Unassembled WGS sequence"/>
</dbReference>
<keyword evidence="2" id="KW-0812">Transmembrane</keyword>
<keyword evidence="2" id="KW-1133">Transmembrane helix</keyword>
<reference evidence="4" key="1">
    <citation type="journal article" date="2023" name="Mol. Phylogenet. Evol.">
        <title>Genome-scale phylogeny and comparative genomics of the fungal order Sordariales.</title>
        <authorList>
            <person name="Hensen N."/>
            <person name="Bonometti L."/>
            <person name="Westerberg I."/>
            <person name="Brannstrom I.O."/>
            <person name="Guillou S."/>
            <person name="Cros-Aarteil S."/>
            <person name="Calhoun S."/>
            <person name="Haridas S."/>
            <person name="Kuo A."/>
            <person name="Mondo S."/>
            <person name="Pangilinan J."/>
            <person name="Riley R."/>
            <person name="LaButti K."/>
            <person name="Andreopoulos B."/>
            <person name="Lipzen A."/>
            <person name="Chen C."/>
            <person name="Yan M."/>
            <person name="Daum C."/>
            <person name="Ng V."/>
            <person name="Clum A."/>
            <person name="Steindorff A."/>
            <person name="Ohm R.A."/>
            <person name="Martin F."/>
            <person name="Silar P."/>
            <person name="Natvig D.O."/>
            <person name="Lalanne C."/>
            <person name="Gautier V."/>
            <person name="Ament-Velasquez S.L."/>
            <person name="Kruys A."/>
            <person name="Hutchinson M.I."/>
            <person name="Powell A.J."/>
            <person name="Barry K."/>
            <person name="Miller A.N."/>
            <person name="Grigoriev I.V."/>
            <person name="Debuchy R."/>
            <person name="Gladieux P."/>
            <person name="Hiltunen Thoren M."/>
            <person name="Johannesson H."/>
        </authorList>
    </citation>
    <scope>NUCLEOTIDE SEQUENCE</scope>
    <source>
        <strain evidence="4">CBS 314.62</strain>
    </source>
</reference>
<organism evidence="4 5">
    <name type="scientific">Podospora appendiculata</name>
    <dbReference type="NCBI Taxonomy" id="314037"/>
    <lineage>
        <taxon>Eukaryota</taxon>
        <taxon>Fungi</taxon>
        <taxon>Dikarya</taxon>
        <taxon>Ascomycota</taxon>
        <taxon>Pezizomycotina</taxon>
        <taxon>Sordariomycetes</taxon>
        <taxon>Sordariomycetidae</taxon>
        <taxon>Sordariales</taxon>
        <taxon>Podosporaceae</taxon>
        <taxon>Podospora</taxon>
    </lineage>
</organism>
<feature type="compositionally biased region" description="Polar residues" evidence="1">
    <location>
        <begin position="322"/>
        <end position="332"/>
    </location>
</feature>
<keyword evidence="5" id="KW-1185">Reference proteome</keyword>
<reference evidence="4" key="2">
    <citation type="submission" date="2023-06" db="EMBL/GenBank/DDBJ databases">
        <authorList>
            <consortium name="Lawrence Berkeley National Laboratory"/>
            <person name="Haridas S."/>
            <person name="Hensen N."/>
            <person name="Bonometti L."/>
            <person name="Westerberg I."/>
            <person name="Brannstrom I.O."/>
            <person name="Guillou S."/>
            <person name="Cros-Aarteil S."/>
            <person name="Calhoun S."/>
            <person name="Kuo A."/>
            <person name="Mondo S."/>
            <person name="Pangilinan J."/>
            <person name="Riley R."/>
            <person name="Labutti K."/>
            <person name="Andreopoulos B."/>
            <person name="Lipzen A."/>
            <person name="Chen C."/>
            <person name="Yanf M."/>
            <person name="Daum C."/>
            <person name="Ng V."/>
            <person name="Clum A."/>
            <person name="Steindorff A."/>
            <person name="Ohm R."/>
            <person name="Martin F."/>
            <person name="Silar P."/>
            <person name="Natvig D."/>
            <person name="Lalanne C."/>
            <person name="Gautier V."/>
            <person name="Ament-Velasquez S.L."/>
            <person name="Kruys A."/>
            <person name="Hutchinson M.I."/>
            <person name="Powell A.J."/>
            <person name="Barry K."/>
            <person name="Miller A.N."/>
            <person name="Grigoriev I.V."/>
            <person name="Debuchy R."/>
            <person name="Gladieux P."/>
            <person name="Thoren M.H."/>
            <person name="Johannesson H."/>
        </authorList>
    </citation>
    <scope>NUCLEOTIDE SEQUENCE</scope>
    <source>
        <strain evidence="4">CBS 314.62</strain>
    </source>
</reference>
<evidence type="ECO:0000256" key="2">
    <source>
        <dbReference type="SAM" id="Phobius"/>
    </source>
</evidence>
<dbReference type="EMBL" id="JAULSO010000004">
    <property type="protein sequence ID" value="KAK3684239.1"/>
    <property type="molecule type" value="Genomic_DNA"/>
</dbReference>
<gene>
    <name evidence="4" type="ORF">B0T22DRAFT_347361</name>
</gene>
<feature type="region of interest" description="Disordered" evidence="1">
    <location>
        <begin position="427"/>
        <end position="448"/>
    </location>
</feature>
<feature type="region of interest" description="Disordered" evidence="1">
    <location>
        <begin position="465"/>
        <end position="515"/>
    </location>
</feature>
<dbReference type="AlphaFoldDB" id="A0AAE0X3U7"/>
<feature type="region of interest" description="Disordered" evidence="1">
    <location>
        <begin position="395"/>
        <end position="414"/>
    </location>
</feature>
<keyword evidence="2" id="KW-0472">Membrane</keyword>
<sequence length="540" mass="55558">MRSVWPCSPCVALLVAALFGDGATASHAVLGRQRKDVIHRIAKAQVTAVPLLLERRDESSCPVDYSLCPASLSGGCCPSHYACASDSCFATTAGPTTACGKPNYFNCGANDAGGCCPVGYVCGPNDCTPAAGVSNTFTSCPNNYYLCPASYNFGCCLNGMGCASNACYSTAAVTSILTQTVTTTSNGVTVTTTRTALTVGAPTPPTGIPSEDPNIAPKYVPTTVPKRPATSSAANDDTGLTRAQLGGIVAGAVALLLAVITAAILIIRRLKQVEETMESKKGSSSGPTKTQSNAQMEYYGRQLHISPSDMDNVSIDPLMATPNTTNNNSGVATPQLGGMGDATRGRSNSDNFSHVPNGHAHDTSADMNVRQASMDSSGPGYFDIPARVQNVPGARQPMSAAGMRSSTDSHSTQGQYGQYAYTHYRQQSDASELSAHGSDSGGGMVSPQFVPELDSAEAYVELPGAEQNGSRSRSSSVAGASPRASFGHSRRRSDGANGPRTDGPAAGSGFGPLGVVNESAEIHGYYGPSDQQAGQTSAGL</sequence>
<evidence type="ECO:0000256" key="1">
    <source>
        <dbReference type="SAM" id="MobiDB-lite"/>
    </source>
</evidence>
<feature type="compositionally biased region" description="Polar residues" evidence="1">
    <location>
        <begin position="529"/>
        <end position="540"/>
    </location>
</feature>
<accession>A0AAE0X3U7</accession>
<feature type="signal peptide" evidence="3">
    <location>
        <begin position="1"/>
        <end position="25"/>
    </location>
</feature>
<proteinExistence type="predicted"/>